<reference evidence="3" key="2">
    <citation type="journal article" date="2017" name="Nat. Plants">
        <title>The Aegilops tauschii genome reveals multiple impacts of transposons.</title>
        <authorList>
            <person name="Zhao G."/>
            <person name="Zou C."/>
            <person name="Li K."/>
            <person name="Wang K."/>
            <person name="Li T."/>
            <person name="Gao L."/>
            <person name="Zhang X."/>
            <person name="Wang H."/>
            <person name="Yang Z."/>
            <person name="Liu X."/>
            <person name="Jiang W."/>
            <person name="Mao L."/>
            <person name="Kong X."/>
            <person name="Jiao Y."/>
            <person name="Jia J."/>
        </authorList>
    </citation>
    <scope>NUCLEOTIDE SEQUENCE [LARGE SCALE GENOMIC DNA]</scope>
    <source>
        <strain evidence="3">cv. AL8/78</strain>
    </source>
</reference>
<dbReference type="EnsemblPlants" id="AET7Gv20538300.20">
    <property type="protein sequence ID" value="AET7Gv20538300.20"/>
    <property type="gene ID" value="AET7Gv20538300"/>
</dbReference>
<dbReference type="EnsemblPlants" id="AET7Gv20538300.23">
    <property type="protein sequence ID" value="AET7Gv20538300.23"/>
    <property type="gene ID" value="AET7Gv20538300"/>
</dbReference>
<dbReference type="EnsemblPlants" id="AET7Gv20538300.12">
    <property type="protein sequence ID" value="AET7Gv20538300.12"/>
    <property type="gene ID" value="AET7Gv20538300"/>
</dbReference>
<dbReference type="Gramene" id="AET7Gv20538300.27">
    <property type="protein sequence ID" value="AET7Gv20538300.27"/>
    <property type="gene ID" value="AET7Gv20538300"/>
</dbReference>
<dbReference type="Gramene" id="AET7Gv20538300.25">
    <property type="protein sequence ID" value="AET7Gv20538300.25"/>
    <property type="gene ID" value="AET7Gv20538300"/>
</dbReference>
<dbReference type="Gramene" id="AET7Gv20538300.11">
    <property type="protein sequence ID" value="AET7Gv20538300.11"/>
    <property type="gene ID" value="AET7Gv20538300"/>
</dbReference>
<proteinExistence type="predicted"/>
<dbReference type="Gramene" id="AET7Gv20538300.24">
    <property type="protein sequence ID" value="AET7Gv20538300.24"/>
    <property type="gene ID" value="AET7Gv20538300"/>
</dbReference>
<dbReference type="EnsemblPlants" id="AET7Gv20538300.8">
    <property type="protein sequence ID" value="AET7Gv20538300.8"/>
    <property type="gene ID" value="AET7Gv20538300"/>
</dbReference>
<dbReference type="Gramene" id="AET7Gv20538300.14">
    <property type="protein sequence ID" value="AET7Gv20538300.14"/>
    <property type="gene ID" value="AET7Gv20538300"/>
</dbReference>
<dbReference type="EnsemblPlants" id="AET7Gv20538300.26">
    <property type="protein sequence ID" value="AET7Gv20538300.26"/>
    <property type="gene ID" value="AET7Gv20538300"/>
</dbReference>
<feature type="compositionally biased region" description="Polar residues" evidence="1">
    <location>
        <begin position="61"/>
        <end position="76"/>
    </location>
</feature>
<dbReference type="Gramene" id="AET7Gv20538300.28">
    <property type="protein sequence ID" value="AET7Gv20538300.28"/>
    <property type="gene ID" value="AET7Gv20538300"/>
</dbReference>
<dbReference type="EnsemblPlants" id="AET7Gv20538300.2">
    <property type="protein sequence ID" value="AET7Gv20538300.2"/>
    <property type="gene ID" value="AET7Gv20538300"/>
</dbReference>
<dbReference type="Gramene" id="AET7Gv20538300.26">
    <property type="protein sequence ID" value="AET7Gv20538300.26"/>
    <property type="gene ID" value="AET7Gv20538300"/>
</dbReference>
<feature type="compositionally biased region" description="Basic and acidic residues" evidence="1">
    <location>
        <begin position="161"/>
        <end position="179"/>
    </location>
</feature>
<protein>
    <submittedName>
        <fullName evidence="2">Uncharacterized protein</fullName>
    </submittedName>
</protein>
<feature type="compositionally biased region" description="Polar residues" evidence="1">
    <location>
        <begin position="97"/>
        <end position="108"/>
    </location>
</feature>
<dbReference type="EnsemblPlants" id="AET7Gv20538300.9">
    <property type="protein sequence ID" value="AET7Gv20538300.9"/>
    <property type="gene ID" value="AET7Gv20538300"/>
</dbReference>
<dbReference type="Gramene" id="AET7Gv20538300.17">
    <property type="protein sequence ID" value="AET7Gv20538300.17"/>
    <property type="gene ID" value="AET7Gv20538300"/>
</dbReference>
<dbReference type="Gramene" id="AET7Gv20538300.5">
    <property type="protein sequence ID" value="AET7Gv20538300.5"/>
    <property type="gene ID" value="AET7Gv20538300"/>
</dbReference>
<dbReference type="EnsemblPlants" id="AET7Gv20538300.29">
    <property type="protein sequence ID" value="AET7Gv20538300.29"/>
    <property type="gene ID" value="AET7Gv20538300"/>
</dbReference>
<dbReference type="Gramene" id="AET7Gv20538300.8">
    <property type="protein sequence ID" value="AET7Gv20538300.8"/>
    <property type="gene ID" value="AET7Gv20538300"/>
</dbReference>
<dbReference type="Gramene" id="AET7Gv20538300.29">
    <property type="protein sequence ID" value="AET7Gv20538300.29"/>
    <property type="gene ID" value="AET7Gv20538300"/>
</dbReference>
<dbReference type="Gramene" id="AET7Gv20538300.7">
    <property type="protein sequence ID" value="AET7Gv20538300.7"/>
    <property type="gene ID" value="AET7Gv20538300"/>
</dbReference>
<dbReference type="Gramene" id="AET7Gv20538300.35">
    <property type="protein sequence ID" value="AET7Gv20538300.35"/>
    <property type="gene ID" value="AET7Gv20538300"/>
</dbReference>
<dbReference type="EnsemblPlants" id="AET7Gv20538300.19">
    <property type="protein sequence ID" value="AET7Gv20538300.19"/>
    <property type="gene ID" value="AET7Gv20538300"/>
</dbReference>
<dbReference type="EnsemblPlants" id="AET7Gv20538300.11">
    <property type="protein sequence ID" value="AET7Gv20538300.11"/>
    <property type="gene ID" value="AET7Gv20538300"/>
</dbReference>
<dbReference type="EnsemblPlants" id="AET7Gv20538300.4">
    <property type="protein sequence ID" value="AET7Gv20538300.4"/>
    <property type="gene ID" value="AET7Gv20538300"/>
</dbReference>
<reference evidence="2" key="3">
    <citation type="journal article" date="2017" name="Nature">
        <title>Genome sequence of the progenitor of the wheat D genome Aegilops tauschii.</title>
        <authorList>
            <person name="Luo M.C."/>
            <person name="Gu Y.Q."/>
            <person name="Puiu D."/>
            <person name="Wang H."/>
            <person name="Twardziok S.O."/>
            <person name="Deal K.R."/>
            <person name="Huo N."/>
            <person name="Zhu T."/>
            <person name="Wang L."/>
            <person name="Wang Y."/>
            <person name="McGuire P.E."/>
            <person name="Liu S."/>
            <person name="Long H."/>
            <person name="Ramasamy R.K."/>
            <person name="Rodriguez J.C."/>
            <person name="Van S.L."/>
            <person name="Yuan L."/>
            <person name="Wang Z."/>
            <person name="Xia Z."/>
            <person name="Xiao L."/>
            <person name="Anderson O.D."/>
            <person name="Ouyang S."/>
            <person name="Liang Y."/>
            <person name="Zimin A.V."/>
            <person name="Pertea G."/>
            <person name="Qi P."/>
            <person name="Bennetzen J.L."/>
            <person name="Dai X."/>
            <person name="Dawson M.W."/>
            <person name="Muller H.G."/>
            <person name="Kugler K."/>
            <person name="Rivarola-Duarte L."/>
            <person name="Spannagl M."/>
            <person name="Mayer K.F.X."/>
            <person name="Lu F.H."/>
            <person name="Bevan M.W."/>
            <person name="Leroy P."/>
            <person name="Li P."/>
            <person name="You F.M."/>
            <person name="Sun Q."/>
            <person name="Liu Z."/>
            <person name="Lyons E."/>
            <person name="Wicker T."/>
            <person name="Salzberg S.L."/>
            <person name="Devos K.M."/>
            <person name="Dvorak J."/>
        </authorList>
    </citation>
    <scope>NUCLEOTIDE SEQUENCE [LARGE SCALE GENOMIC DNA]</scope>
    <source>
        <strain evidence="2">cv. AL8/78</strain>
    </source>
</reference>
<dbReference type="Gramene" id="AET7Gv20538300.6">
    <property type="protein sequence ID" value="AET7Gv20538300.6"/>
    <property type="gene ID" value="AET7Gv20538300"/>
</dbReference>
<feature type="region of interest" description="Disordered" evidence="1">
    <location>
        <begin position="136"/>
        <end position="179"/>
    </location>
</feature>
<dbReference type="EnsemblPlants" id="AET7Gv20538300.27">
    <property type="protein sequence ID" value="AET7Gv20538300.27"/>
    <property type="gene ID" value="AET7Gv20538300"/>
</dbReference>
<dbReference type="EnsemblPlants" id="AET7Gv20538300.25">
    <property type="protein sequence ID" value="AET7Gv20538300.25"/>
    <property type="gene ID" value="AET7Gv20538300"/>
</dbReference>
<dbReference type="EnsemblPlants" id="AET7Gv20538300.7">
    <property type="protein sequence ID" value="AET7Gv20538300.7"/>
    <property type="gene ID" value="AET7Gv20538300"/>
</dbReference>
<dbReference type="Gramene" id="AET7Gv20538300.19">
    <property type="protein sequence ID" value="AET7Gv20538300.19"/>
    <property type="gene ID" value="AET7Gv20538300"/>
</dbReference>
<dbReference type="Gramene" id="AET7Gv20538300.4">
    <property type="protein sequence ID" value="AET7Gv20538300.4"/>
    <property type="gene ID" value="AET7Gv20538300"/>
</dbReference>
<reference evidence="2" key="5">
    <citation type="journal article" date="2021" name="G3 (Bethesda)">
        <title>Aegilops tauschii genome assembly Aet v5.0 features greater sequence contiguity and improved annotation.</title>
        <authorList>
            <person name="Wang L."/>
            <person name="Zhu T."/>
            <person name="Rodriguez J.C."/>
            <person name="Deal K.R."/>
            <person name="Dubcovsky J."/>
            <person name="McGuire P.E."/>
            <person name="Lux T."/>
            <person name="Spannagl M."/>
            <person name="Mayer K.F.X."/>
            <person name="Baldrich P."/>
            <person name="Meyers B.C."/>
            <person name="Huo N."/>
            <person name="Gu Y.Q."/>
            <person name="Zhou H."/>
            <person name="Devos K.M."/>
            <person name="Bennetzen J.L."/>
            <person name="Unver T."/>
            <person name="Budak H."/>
            <person name="Gulick P.J."/>
            <person name="Galiba G."/>
            <person name="Kalapos B."/>
            <person name="Nelson D.R."/>
            <person name="Li P."/>
            <person name="You F.M."/>
            <person name="Luo M.C."/>
            <person name="Dvorak J."/>
        </authorList>
    </citation>
    <scope>NUCLEOTIDE SEQUENCE [LARGE SCALE GENOMIC DNA]</scope>
    <source>
        <strain evidence="2">cv. AL8/78</strain>
    </source>
</reference>
<dbReference type="EnsemblPlants" id="AET7Gv20538300.35">
    <property type="protein sequence ID" value="AET7Gv20538300.35"/>
    <property type="gene ID" value="AET7Gv20538300"/>
</dbReference>
<dbReference type="Gramene" id="AET7Gv20538300.12">
    <property type="protein sequence ID" value="AET7Gv20538300.12"/>
    <property type="gene ID" value="AET7Gv20538300"/>
</dbReference>
<dbReference type="EnsemblPlants" id="AET7Gv20538300.6">
    <property type="protein sequence ID" value="AET7Gv20538300.6"/>
    <property type="gene ID" value="AET7Gv20538300"/>
</dbReference>
<dbReference type="Gramene" id="AET7Gv20538300.10">
    <property type="protein sequence ID" value="AET7Gv20538300.10"/>
    <property type="gene ID" value="AET7Gv20538300"/>
</dbReference>
<reference evidence="2" key="4">
    <citation type="submission" date="2019-03" db="UniProtKB">
        <authorList>
            <consortium name="EnsemblPlants"/>
        </authorList>
    </citation>
    <scope>IDENTIFICATION</scope>
</reference>
<dbReference type="Gramene" id="AET7Gv20538300.2">
    <property type="protein sequence ID" value="AET7Gv20538300.2"/>
    <property type="gene ID" value="AET7Gv20538300"/>
</dbReference>
<dbReference type="EnsemblPlants" id="AET7Gv20538300.13">
    <property type="protein sequence ID" value="AET7Gv20538300.13"/>
    <property type="gene ID" value="AET7Gv20538300"/>
</dbReference>
<dbReference type="Gramene" id="AET7Gv20538300.9">
    <property type="protein sequence ID" value="AET7Gv20538300.9"/>
    <property type="gene ID" value="AET7Gv20538300"/>
</dbReference>
<keyword evidence="3" id="KW-1185">Reference proteome</keyword>
<sequence>MMISMIMTTTIIKKAYLSRFFSTEFGPVEEAIVITFSRSTEFGPMDEIPRFSVRSSVSRSPLTGNITENAPYNTDSPHGDACSESNVHSQHDDECSRSNGESLPDGESTSNGSLLYVITVSIVKYDLIESSAAKPNLIVSGPPEKIEQGPLQKPDLVESAPTKKLDLIESSTPRKADLV</sequence>
<dbReference type="Gramene" id="AET7Gv20538300.32">
    <property type="protein sequence ID" value="AET7Gv20538300.32"/>
    <property type="gene ID" value="AET7Gv20538300"/>
</dbReference>
<evidence type="ECO:0000256" key="1">
    <source>
        <dbReference type="SAM" id="MobiDB-lite"/>
    </source>
</evidence>
<dbReference type="EnsemblPlants" id="AET7Gv20538300.24">
    <property type="protein sequence ID" value="AET7Gv20538300.24"/>
    <property type="gene ID" value="AET7Gv20538300"/>
</dbReference>
<dbReference type="Gramene" id="AET7Gv20538300.13">
    <property type="protein sequence ID" value="AET7Gv20538300.13"/>
    <property type="gene ID" value="AET7Gv20538300"/>
</dbReference>
<dbReference type="EnsemblPlants" id="AET7Gv20538300.5">
    <property type="protein sequence ID" value="AET7Gv20538300.5"/>
    <property type="gene ID" value="AET7Gv20538300"/>
</dbReference>
<dbReference type="AlphaFoldDB" id="A0A453RCI0"/>
<dbReference type="EnsemblPlants" id="AET7Gv20538300.10">
    <property type="protein sequence ID" value="AET7Gv20538300.10"/>
    <property type="gene ID" value="AET7Gv20538300"/>
</dbReference>
<accession>A0A453RCI0</accession>
<dbReference type="EnsemblPlants" id="AET7Gv20538300.15">
    <property type="protein sequence ID" value="AET7Gv20538300.15"/>
    <property type="gene ID" value="AET7Gv20538300"/>
</dbReference>
<dbReference type="EnsemblPlants" id="AET7Gv20538300.16">
    <property type="protein sequence ID" value="AET7Gv20538300.16"/>
    <property type="gene ID" value="AET7Gv20538300"/>
</dbReference>
<feature type="region of interest" description="Disordered" evidence="1">
    <location>
        <begin position="58"/>
        <end position="108"/>
    </location>
</feature>
<dbReference type="EnsemblPlants" id="AET7Gv20538300.21">
    <property type="protein sequence ID" value="AET7Gv20538300.21"/>
    <property type="gene ID" value="AET7Gv20538300"/>
</dbReference>
<dbReference type="EnsemblPlants" id="AET7Gv20538300.17">
    <property type="protein sequence ID" value="AET7Gv20538300.17"/>
    <property type="gene ID" value="AET7Gv20538300"/>
</dbReference>
<dbReference type="EnsemblPlants" id="AET7Gv20538300.32">
    <property type="protein sequence ID" value="AET7Gv20538300.32"/>
    <property type="gene ID" value="AET7Gv20538300"/>
</dbReference>
<dbReference type="Gramene" id="AET7Gv20538300.16">
    <property type="protein sequence ID" value="AET7Gv20538300.16"/>
    <property type="gene ID" value="AET7Gv20538300"/>
</dbReference>
<name>A0A453RCI0_AEGTS</name>
<dbReference type="Gramene" id="AET7Gv20538300.15">
    <property type="protein sequence ID" value="AET7Gv20538300.15"/>
    <property type="gene ID" value="AET7Gv20538300"/>
</dbReference>
<dbReference type="Gramene" id="AET7Gv20538300.23">
    <property type="protein sequence ID" value="AET7Gv20538300.23"/>
    <property type="gene ID" value="AET7Gv20538300"/>
</dbReference>
<evidence type="ECO:0000313" key="2">
    <source>
        <dbReference type="EnsemblPlants" id="AET7Gv20538300.21"/>
    </source>
</evidence>
<dbReference type="EnsemblPlants" id="AET7Gv20538300.28">
    <property type="protein sequence ID" value="AET7Gv20538300.28"/>
    <property type="gene ID" value="AET7Gv20538300"/>
</dbReference>
<dbReference type="EnsemblPlants" id="AET7Gv20538300.14">
    <property type="protein sequence ID" value="AET7Gv20538300.14"/>
    <property type="gene ID" value="AET7Gv20538300"/>
</dbReference>
<evidence type="ECO:0000313" key="3">
    <source>
        <dbReference type="Proteomes" id="UP000015105"/>
    </source>
</evidence>
<organism evidence="2 3">
    <name type="scientific">Aegilops tauschii subsp. strangulata</name>
    <name type="common">Goatgrass</name>
    <dbReference type="NCBI Taxonomy" id="200361"/>
    <lineage>
        <taxon>Eukaryota</taxon>
        <taxon>Viridiplantae</taxon>
        <taxon>Streptophyta</taxon>
        <taxon>Embryophyta</taxon>
        <taxon>Tracheophyta</taxon>
        <taxon>Spermatophyta</taxon>
        <taxon>Magnoliopsida</taxon>
        <taxon>Liliopsida</taxon>
        <taxon>Poales</taxon>
        <taxon>Poaceae</taxon>
        <taxon>BOP clade</taxon>
        <taxon>Pooideae</taxon>
        <taxon>Triticodae</taxon>
        <taxon>Triticeae</taxon>
        <taxon>Triticinae</taxon>
        <taxon>Aegilops</taxon>
    </lineage>
</organism>
<reference evidence="3" key="1">
    <citation type="journal article" date="2014" name="Science">
        <title>Ancient hybridizations among the ancestral genomes of bread wheat.</title>
        <authorList>
            <consortium name="International Wheat Genome Sequencing Consortium,"/>
            <person name="Marcussen T."/>
            <person name="Sandve S.R."/>
            <person name="Heier L."/>
            <person name="Spannagl M."/>
            <person name="Pfeifer M."/>
            <person name="Jakobsen K.S."/>
            <person name="Wulff B.B."/>
            <person name="Steuernagel B."/>
            <person name="Mayer K.F."/>
            <person name="Olsen O.A."/>
        </authorList>
    </citation>
    <scope>NUCLEOTIDE SEQUENCE [LARGE SCALE GENOMIC DNA]</scope>
    <source>
        <strain evidence="3">cv. AL8/78</strain>
    </source>
</reference>
<dbReference type="Gramene" id="AET7Gv20538300.20">
    <property type="protein sequence ID" value="AET7Gv20538300.20"/>
    <property type="gene ID" value="AET7Gv20538300"/>
</dbReference>
<dbReference type="Gramene" id="AET7Gv20538300.21">
    <property type="protein sequence ID" value="AET7Gv20538300.21"/>
    <property type="gene ID" value="AET7Gv20538300"/>
</dbReference>
<dbReference type="Proteomes" id="UP000015105">
    <property type="component" value="Chromosome 7D"/>
</dbReference>